<comment type="caution">
    <text evidence="2">The sequence shown here is derived from an EMBL/GenBank/DDBJ whole genome shotgun (WGS) entry which is preliminary data.</text>
</comment>
<proteinExistence type="predicted"/>
<reference evidence="2 3" key="1">
    <citation type="submission" date="2024-01" db="EMBL/GenBank/DDBJ databases">
        <title>Multi-omics insights into the function and evolution of sodium benzoate biodegradation pathways in Benzoatithermus flavus gen. nov., sp. nov. from hot spring.</title>
        <authorList>
            <person name="Hu C.-J."/>
            <person name="Li W.-J."/>
        </authorList>
    </citation>
    <scope>NUCLEOTIDE SEQUENCE [LARGE SCALE GENOMIC DNA]</scope>
    <source>
        <strain evidence="2 3">SYSU G07066</strain>
    </source>
</reference>
<gene>
    <name evidence="2" type="ORF">U1T56_22590</name>
</gene>
<organism evidence="2 3">
    <name type="scientific">Benzoatithermus flavus</name>
    <dbReference type="NCBI Taxonomy" id="3108223"/>
    <lineage>
        <taxon>Bacteria</taxon>
        <taxon>Pseudomonadati</taxon>
        <taxon>Pseudomonadota</taxon>
        <taxon>Alphaproteobacteria</taxon>
        <taxon>Geminicoccales</taxon>
        <taxon>Geminicoccaceae</taxon>
        <taxon>Benzoatithermus</taxon>
    </lineage>
</organism>
<dbReference type="Pfam" id="PF01261">
    <property type="entry name" value="AP_endonuc_2"/>
    <property type="match status" value="1"/>
</dbReference>
<evidence type="ECO:0000313" key="2">
    <source>
        <dbReference type="EMBL" id="MEK0085953.1"/>
    </source>
</evidence>
<dbReference type="GO" id="GO:0016853">
    <property type="term" value="F:isomerase activity"/>
    <property type="evidence" value="ECO:0007669"/>
    <property type="project" value="UniProtKB-KW"/>
</dbReference>
<dbReference type="PANTHER" id="PTHR12110">
    <property type="entry name" value="HYDROXYPYRUVATE ISOMERASE"/>
    <property type="match status" value="1"/>
</dbReference>
<evidence type="ECO:0000313" key="3">
    <source>
        <dbReference type="Proteomes" id="UP001375743"/>
    </source>
</evidence>
<name>A0ABU8XZR5_9PROT</name>
<dbReference type="SUPFAM" id="SSF51658">
    <property type="entry name" value="Xylose isomerase-like"/>
    <property type="match status" value="1"/>
</dbReference>
<dbReference type="Gene3D" id="3.20.20.150">
    <property type="entry name" value="Divalent-metal-dependent TIM barrel enzymes"/>
    <property type="match status" value="1"/>
</dbReference>
<sequence length="282" mass="31180">MLLGFNLLLWTTHVTEEHFPLLDAIKRAGYDGVELPIFEGTPEHFARVGRVVRDAGLRCTAVTVLPDEAHNALSPDPAVRKGAVTRICWAVDCLKAAGGEVLCGPFHQPLGIFTGEPPTAEERGRLVDVHQAAATYAAAQGIALSIEPLNRFECYVLNTVSDAVRLVREVEAPNYGLLYDTFHANIEEKDPVGVIAPNLAHISHVHLSENDRGTPGKGHIPWLPTLRAFKQGGYRGWFVIEAFGRALPALAAATRVWRDFFPSREEVYRFGHDFLRETWAKV</sequence>
<evidence type="ECO:0000259" key="1">
    <source>
        <dbReference type="Pfam" id="PF01261"/>
    </source>
</evidence>
<feature type="domain" description="Xylose isomerase-like TIM barrel" evidence="1">
    <location>
        <begin position="22"/>
        <end position="277"/>
    </location>
</feature>
<accession>A0ABU8XZR5</accession>
<dbReference type="InterPro" id="IPR036237">
    <property type="entry name" value="Xyl_isomerase-like_sf"/>
</dbReference>
<protein>
    <submittedName>
        <fullName evidence="2">Sugar phosphate isomerase/epimerase</fullName>
    </submittedName>
</protein>
<dbReference type="Proteomes" id="UP001375743">
    <property type="component" value="Unassembled WGS sequence"/>
</dbReference>
<dbReference type="RefSeq" id="WP_418161801.1">
    <property type="nucleotide sequence ID" value="NZ_JBBLZC010000039.1"/>
</dbReference>
<keyword evidence="2" id="KW-0413">Isomerase</keyword>
<dbReference type="EMBL" id="JBBLZC010000039">
    <property type="protein sequence ID" value="MEK0085953.1"/>
    <property type="molecule type" value="Genomic_DNA"/>
</dbReference>
<keyword evidence="3" id="KW-1185">Reference proteome</keyword>
<dbReference type="InterPro" id="IPR050312">
    <property type="entry name" value="IolE/XylAMocC-like"/>
</dbReference>
<dbReference type="InterPro" id="IPR013022">
    <property type="entry name" value="Xyl_isomerase-like_TIM-brl"/>
</dbReference>